<dbReference type="KEGG" id="tmb:Thimo_3764"/>
<organism evidence="1 2">
    <name type="scientific">Thioflavicoccus mobilis 8321</name>
    <dbReference type="NCBI Taxonomy" id="765912"/>
    <lineage>
        <taxon>Bacteria</taxon>
        <taxon>Pseudomonadati</taxon>
        <taxon>Pseudomonadota</taxon>
        <taxon>Gammaproteobacteria</taxon>
        <taxon>Chromatiales</taxon>
        <taxon>Chromatiaceae</taxon>
        <taxon>Thioflavicoccus</taxon>
    </lineage>
</organism>
<accession>L0H2G6</accession>
<protein>
    <submittedName>
        <fullName evidence="1">Uncharacterized protein</fullName>
    </submittedName>
</protein>
<name>L0H2G6_9GAMM</name>
<dbReference type="AlphaFoldDB" id="L0H2G6"/>
<dbReference type="HOGENOM" id="CLU_2358790_0_0_6"/>
<gene>
    <name evidence="1" type="ORF">Thimo_3764</name>
</gene>
<dbReference type="RefSeq" id="WP_015282535.1">
    <property type="nucleotide sequence ID" value="NC_019941.1"/>
</dbReference>
<dbReference type="EMBL" id="CP003052">
    <property type="protein sequence ID" value="AGA92416.1"/>
    <property type="molecule type" value="Genomic_DNA"/>
</dbReference>
<reference evidence="1 2" key="1">
    <citation type="submission" date="2011-09" db="EMBL/GenBank/DDBJ databases">
        <title>Complete sequence of plasmid of Thioflavicoccus mobilis 8321.</title>
        <authorList>
            <consortium name="US DOE Joint Genome Institute"/>
            <person name="Lucas S."/>
            <person name="Han J."/>
            <person name="Lapidus A."/>
            <person name="Cheng J.-F."/>
            <person name="Goodwin L."/>
            <person name="Pitluck S."/>
            <person name="Peters L."/>
            <person name="Ovchinnikova G."/>
            <person name="Lu M."/>
            <person name="Detter J.C."/>
            <person name="Han C."/>
            <person name="Tapia R."/>
            <person name="Land M."/>
            <person name="Hauser L."/>
            <person name="Kyrpides N."/>
            <person name="Ivanova N."/>
            <person name="Pagani I."/>
            <person name="Vogl K."/>
            <person name="Liu Z."/>
            <person name="Imhoff J."/>
            <person name="Thiel V."/>
            <person name="Frigaard N.-U."/>
            <person name="Bryant D."/>
            <person name="Woyke T."/>
        </authorList>
    </citation>
    <scope>NUCLEOTIDE SEQUENCE [LARGE SCALE GENOMIC DNA]</scope>
    <source>
        <strain evidence="1 2">8321</strain>
        <plasmid evidence="2">Plasmid pTHIMO01</plasmid>
    </source>
</reference>
<geneLocation type="plasmid" evidence="1 2">
    <name>pTHIMO01</name>
</geneLocation>
<dbReference type="Proteomes" id="UP000010816">
    <property type="component" value="Plasmid pTHIMO01"/>
</dbReference>
<keyword evidence="1" id="KW-0614">Plasmid</keyword>
<sequence>MENDIEMAKADRSRQRALVNKEKVSAALQELADEHRGNPRSDTARLREVLDDVEEALSAGASHSAVLDTLHNQGFTLTLSSFQSTLARLRRERRTT</sequence>
<proteinExistence type="predicted"/>
<keyword evidence="2" id="KW-1185">Reference proteome</keyword>
<dbReference type="OrthoDB" id="9106144at2"/>
<evidence type="ECO:0000313" key="2">
    <source>
        <dbReference type="Proteomes" id="UP000010816"/>
    </source>
</evidence>
<evidence type="ECO:0000313" key="1">
    <source>
        <dbReference type="EMBL" id="AGA92416.1"/>
    </source>
</evidence>